<dbReference type="Proteomes" id="UP000709466">
    <property type="component" value="Unassembled WGS sequence"/>
</dbReference>
<dbReference type="Gene3D" id="3.10.490.10">
    <property type="entry name" value="Gamma-glutamyl cyclotransferase-like"/>
    <property type="match status" value="1"/>
</dbReference>
<evidence type="ECO:0000313" key="15">
    <source>
        <dbReference type="Proteomes" id="UP000709466"/>
    </source>
</evidence>
<dbReference type="EMBL" id="JAATOP010000006">
    <property type="protein sequence ID" value="NIY72802.1"/>
    <property type="molecule type" value="Genomic_DNA"/>
</dbReference>
<dbReference type="InterPro" id="IPR009288">
    <property type="entry name" value="AIG2-like_dom"/>
</dbReference>
<evidence type="ECO:0000256" key="1">
    <source>
        <dbReference type="ARBA" id="ARBA00001946"/>
    </source>
</evidence>
<dbReference type="InterPro" id="IPR036568">
    <property type="entry name" value="GGCT-like_sf"/>
</dbReference>
<dbReference type="RefSeq" id="WP_167638190.1">
    <property type="nucleotide sequence ID" value="NZ_JAATOP010000006.1"/>
</dbReference>
<comment type="catalytic activity">
    <reaction evidence="12">
        <text>ADP-D-ribose + H2O = D-ribose 5-phosphate + AMP + 2 H(+)</text>
        <dbReference type="Rhea" id="RHEA:10412"/>
        <dbReference type="ChEBI" id="CHEBI:15377"/>
        <dbReference type="ChEBI" id="CHEBI:15378"/>
        <dbReference type="ChEBI" id="CHEBI:57967"/>
        <dbReference type="ChEBI" id="CHEBI:78346"/>
        <dbReference type="ChEBI" id="CHEBI:456215"/>
        <dbReference type="EC" id="3.6.1.13"/>
    </reaction>
</comment>
<evidence type="ECO:0000256" key="6">
    <source>
        <dbReference type="ARBA" id="ARBA00022801"/>
    </source>
</evidence>
<dbReference type="PANTHER" id="PTHR11839">
    <property type="entry name" value="UDP/ADP-SUGAR PYROPHOSPHATASE"/>
    <property type="match status" value="1"/>
</dbReference>
<evidence type="ECO:0000313" key="14">
    <source>
        <dbReference type="EMBL" id="NIY72802.1"/>
    </source>
</evidence>
<comment type="caution">
    <text evidence="14">The sequence shown here is derived from an EMBL/GenBank/DDBJ whole genome shotgun (WGS) entry which is preliminary data.</text>
</comment>
<dbReference type="Pfam" id="PF06094">
    <property type="entry name" value="GGACT"/>
    <property type="match status" value="1"/>
</dbReference>
<dbReference type="Gene3D" id="3.90.79.10">
    <property type="entry name" value="Nucleoside Triphosphate Pyrophosphohydrolase"/>
    <property type="match status" value="1"/>
</dbReference>
<evidence type="ECO:0000256" key="5">
    <source>
        <dbReference type="ARBA" id="ARBA00022723"/>
    </source>
</evidence>
<dbReference type="PANTHER" id="PTHR11839:SF5">
    <property type="entry name" value="ADP-RIBOSE PYROPHOSPHATASE"/>
    <property type="match status" value="1"/>
</dbReference>
<name>A0ABX0VXH6_9RHOB</name>
<evidence type="ECO:0000256" key="9">
    <source>
        <dbReference type="ARBA" id="ARBA00030162"/>
    </source>
</evidence>
<comment type="cofactor">
    <cofactor evidence="1">
        <name>Mg(2+)</name>
        <dbReference type="ChEBI" id="CHEBI:18420"/>
    </cofactor>
</comment>
<dbReference type="SUPFAM" id="SSF110857">
    <property type="entry name" value="Gamma-glutamyl cyclotransferase-like"/>
    <property type="match status" value="1"/>
</dbReference>
<dbReference type="InterPro" id="IPR015797">
    <property type="entry name" value="NUDIX_hydrolase-like_dom_sf"/>
</dbReference>
<dbReference type="NCBIfam" id="TIGR00052">
    <property type="entry name" value="nudix-type nucleoside diphosphatase, YffH/AdpP family"/>
    <property type="match status" value="1"/>
</dbReference>
<gene>
    <name evidence="14" type="ORF">HCZ30_10205</name>
</gene>
<proteinExistence type="inferred from homology"/>
<evidence type="ECO:0000256" key="11">
    <source>
        <dbReference type="ARBA" id="ARBA00033056"/>
    </source>
</evidence>
<dbReference type="SUPFAM" id="SSF55811">
    <property type="entry name" value="Nudix"/>
    <property type="match status" value="1"/>
</dbReference>
<keyword evidence="7" id="KW-0460">Magnesium</keyword>
<protein>
    <recommendedName>
        <fullName evidence="4">ADP-ribose pyrophosphatase</fullName>
        <ecNumber evidence="3">3.6.1.13</ecNumber>
    </recommendedName>
    <alternativeName>
        <fullName evidence="9">ADP-ribose diphosphatase</fullName>
    </alternativeName>
    <alternativeName>
        <fullName evidence="11">ADP-ribose phosphohydrolase</fullName>
    </alternativeName>
    <alternativeName>
        <fullName evidence="10">Adenosine diphosphoribose pyrophosphatase</fullName>
    </alternativeName>
</protein>
<evidence type="ECO:0000256" key="3">
    <source>
        <dbReference type="ARBA" id="ARBA00012453"/>
    </source>
</evidence>
<keyword evidence="15" id="KW-1185">Reference proteome</keyword>
<dbReference type="InterPro" id="IPR020084">
    <property type="entry name" value="NUDIX_hydrolase_CS"/>
</dbReference>
<reference evidence="14 15" key="1">
    <citation type="submission" date="2020-03" db="EMBL/GenBank/DDBJ databases">
        <title>Bacterial isolates of synthetic phycosphere.</title>
        <authorList>
            <person name="Fu H."/>
            <person name="Moran M.A."/>
        </authorList>
    </citation>
    <scope>NUCLEOTIDE SEQUENCE [LARGE SCALE GENOMIC DNA]</scope>
    <source>
        <strain evidence="14 15">HF1</strain>
    </source>
</reference>
<dbReference type="InterPro" id="IPR004385">
    <property type="entry name" value="NDP_pyrophosphatase"/>
</dbReference>
<organism evidence="14 15">
    <name type="scientific">Marivivens donghaensis</name>
    <dbReference type="NCBI Taxonomy" id="1699413"/>
    <lineage>
        <taxon>Bacteria</taxon>
        <taxon>Pseudomonadati</taxon>
        <taxon>Pseudomonadota</taxon>
        <taxon>Alphaproteobacteria</taxon>
        <taxon>Rhodobacterales</taxon>
        <taxon>Paracoccaceae</taxon>
        <taxon>Marivivens group</taxon>
        <taxon>Marivivens</taxon>
    </lineage>
</organism>
<evidence type="ECO:0000256" key="12">
    <source>
        <dbReference type="ARBA" id="ARBA00049546"/>
    </source>
</evidence>
<evidence type="ECO:0000256" key="4">
    <source>
        <dbReference type="ARBA" id="ARBA00013297"/>
    </source>
</evidence>
<feature type="domain" description="Nudix hydrolase" evidence="13">
    <location>
        <begin position="211"/>
        <end position="351"/>
    </location>
</feature>
<sequence length="366" mass="40828">MTAIFVYGTLRDQALRETLCRGPITFEPAVLPDHIVLVEKGTGLPVLVERAGAEAKGLLLTGLSDAESDALDAYEVPFGYDKVTREVNGQAATVYMPPEGSVTGDVWDLTIWQREHGEVSRYAAEEIAANNPPLSPDELKRWWDRIRHRAFCRYRAVHNDGTARVRREAGHAEIVVTSGFYGNFFKYREMQVQHDTFTGGMSPKMPREGFHGADASLILPYDPKTDRVMMVEQMRVGPLLRGDRNPWMLEPIAGMVDAGETPLEAAVREAEEEAGLKLDKVITLFGGYPSPGNASEYHYCFVALTDLPERDSYTGGLEEEQEDIRVHTIQLDDALDLVDSGEITVLPFIAMLNWVARKRESLRTSA</sequence>
<evidence type="ECO:0000256" key="10">
    <source>
        <dbReference type="ARBA" id="ARBA00030308"/>
    </source>
</evidence>
<dbReference type="CDD" id="cd06661">
    <property type="entry name" value="GGCT_like"/>
    <property type="match status" value="1"/>
</dbReference>
<evidence type="ECO:0000256" key="8">
    <source>
        <dbReference type="ARBA" id="ARBA00025164"/>
    </source>
</evidence>
<keyword evidence="6" id="KW-0378">Hydrolase</keyword>
<evidence type="ECO:0000256" key="2">
    <source>
        <dbReference type="ARBA" id="ARBA00007482"/>
    </source>
</evidence>
<comment type="function">
    <text evidence="8">Acts on ADP-mannose and ADP-glucose as well as ADP-ribose. Prevents glycogen biosynthesis. The reaction catalyzed by this enzyme is a limiting step of the gluconeogenic process.</text>
</comment>
<dbReference type="InterPro" id="IPR013024">
    <property type="entry name" value="GGCT-like"/>
</dbReference>
<dbReference type="InterPro" id="IPR000086">
    <property type="entry name" value="NUDIX_hydrolase_dom"/>
</dbReference>
<dbReference type="Pfam" id="PF00293">
    <property type="entry name" value="NUDIX"/>
    <property type="match status" value="1"/>
</dbReference>
<dbReference type="PROSITE" id="PS00893">
    <property type="entry name" value="NUDIX_BOX"/>
    <property type="match status" value="1"/>
</dbReference>
<evidence type="ECO:0000256" key="7">
    <source>
        <dbReference type="ARBA" id="ARBA00022842"/>
    </source>
</evidence>
<dbReference type="EC" id="3.6.1.13" evidence="3"/>
<accession>A0ABX0VXH6</accession>
<comment type="similarity">
    <text evidence="2">Belongs to the Nudix hydrolase family. NudF subfamily.</text>
</comment>
<evidence type="ECO:0000259" key="13">
    <source>
        <dbReference type="PROSITE" id="PS51462"/>
    </source>
</evidence>
<keyword evidence="5" id="KW-0479">Metal-binding</keyword>
<dbReference type="PROSITE" id="PS51462">
    <property type="entry name" value="NUDIX"/>
    <property type="match status" value="1"/>
</dbReference>